<dbReference type="AlphaFoldDB" id="A0A7S3J357"/>
<organism evidence="1">
    <name type="scientific">Euplotes harpa</name>
    <dbReference type="NCBI Taxonomy" id="151035"/>
    <lineage>
        <taxon>Eukaryota</taxon>
        <taxon>Sar</taxon>
        <taxon>Alveolata</taxon>
        <taxon>Ciliophora</taxon>
        <taxon>Intramacronucleata</taxon>
        <taxon>Spirotrichea</taxon>
        <taxon>Hypotrichia</taxon>
        <taxon>Euplotida</taxon>
        <taxon>Euplotidae</taxon>
        <taxon>Euplotes</taxon>
    </lineage>
</organism>
<reference evidence="1" key="1">
    <citation type="submission" date="2021-01" db="EMBL/GenBank/DDBJ databases">
        <authorList>
            <person name="Corre E."/>
            <person name="Pelletier E."/>
            <person name="Niang G."/>
            <person name="Scheremetjew M."/>
            <person name="Finn R."/>
            <person name="Kale V."/>
            <person name="Holt S."/>
            <person name="Cochrane G."/>
            <person name="Meng A."/>
            <person name="Brown T."/>
            <person name="Cohen L."/>
        </authorList>
    </citation>
    <scope>NUCLEOTIDE SEQUENCE</scope>
    <source>
        <strain evidence="1">FSP1.4</strain>
    </source>
</reference>
<accession>A0A7S3J357</accession>
<sequence>MLTINSDFISKCLCKSTMNVFLRQTDLTSIIQKFCVVFIRNKLASISIKTNHDKVISLIKSSKDLKEVKLEFNAHDDLEEAMQVISESNSIQTVEISMFCYLWNESDQQSVIQFIQTNGFKNITVKIDLIGYSDKPNHKVYSTATHLKIN</sequence>
<proteinExistence type="predicted"/>
<name>A0A7S3J357_9SPIT</name>
<dbReference type="EMBL" id="HBII01007990">
    <property type="protein sequence ID" value="CAE0344595.1"/>
    <property type="molecule type" value="Transcribed_RNA"/>
</dbReference>
<protein>
    <submittedName>
        <fullName evidence="1">Uncharacterized protein</fullName>
    </submittedName>
</protein>
<gene>
    <name evidence="1" type="ORF">EHAR0213_LOCUS3504</name>
</gene>
<evidence type="ECO:0000313" key="1">
    <source>
        <dbReference type="EMBL" id="CAE0344595.1"/>
    </source>
</evidence>